<reference evidence="1" key="1">
    <citation type="journal article" date="2022" name="Int. J. Mol. Sci.">
        <title>Draft Genome of Tanacetum Coccineum: Genomic Comparison of Closely Related Tanacetum-Family Plants.</title>
        <authorList>
            <person name="Yamashiro T."/>
            <person name="Shiraishi A."/>
            <person name="Nakayama K."/>
            <person name="Satake H."/>
        </authorList>
    </citation>
    <scope>NUCLEOTIDE SEQUENCE</scope>
</reference>
<evidence type="ECO:0000313" key="2">
    <source>
        <dbReference type="Proteomes" id="UP001151760"/>
    </source>
</evidence>
<name>A0ABQ5CNR6_9ASTR</name>
<proteinExistence type="predicted"/>
<sequence>MAMDVAKRDLGQKPFLDMVWLAYATSIRKCKKAILKQQVLIGHLQSSSKGKGLVERVYGVGSKNSITAGCLCVLGFGYLQVSDEDAITMSLNKTSKGQPIFSQAFMRNGAFLSQDKTLQASISQSTAQVRTEMEALMTIDERSNQLDSFNTLQAKYDELQSEFGDQEAALVAHKIFGSLLIVLGELKLFKLAADSNRNEYKGVPPPLVVIIPLWALEDIDDSLYVYGLKQLDSTSQFSSLLVSKCLAPVVFQSVDHPMTVMGSWRCVK</sequence>
<reference evidence="1" key="2">
    <citation type="submission" date="2022-01" db="EMBL/GenBank/DDBJ databases">
        <authorList>
            <person name="Yamashiro T."/>
            <person name="Shiraishi A."/>
            <person name="Satake H."/>
            <person name="Nakayama K."/>
        </authorList>
    </citation>
    <scope>NUCLEOTIDE SEQUENCE</scope>
</reference>
<protein>
    <submittedName>
        <fullName evidence="1">Uncharacterized protein</fullName>
    </submittedName>
</protein>
<evidence type="ECO:0000313" key="1">
    <source>
        <dbReference type="EMBL" id="GJT28354.1"/>
    </source>
</evidence>
<gene>
    <name evidence="1" type="ORF">Tco_0908629</name>
</gene>
<comment type="caution">
    <text evidence="1">The sequence shown here is derived from an EMBL/GenBank/DDBJ whole genome shotgun (WGS) entry which is preliminary data.</text>
</comment>
<dbReference type="Proteomes" id="UP001151760">
    <property type="component" value="Unassembled WGS sequence"/>
</dbReference>
<accession>A0ABQ5CNR6</accession>
<dbReference type="EMBL" id="BQNB010014454">
    <property type="protein sequence ID" value="GJT28354.1"/>
    <property type="molecule type" value="Genomic_DNA"/>
</dbReference>
<keyword evidence="2" id="KW-1185">Reference proteome</keyword>
<organism evidence="1 2">
    <name type="scientific">Tanacetum coccineum</name>
    <dbReference type="NCBI Taxonomy" id="301880"/>
    <lineage>
        <taxon>Eukaryota</taxon>
        <taxon>Viridiplantae</taxon>
        <taxon>Streptophyta</taxon>
        <taxon>Embryophyta</taxon>
        <taxon>Tracheophyta</taxon>
        <taxon>Spermatophyta</taxon>
        <taxon>Magnoliopsida</taxon>
        <taxon>eudicotyledons</taxon>
        <taxon>Gunneridae</taxon>
        <taxon>Pentapetalae</taxon>
        <taxon>asterids</taxon>
        <taxon>campanulids</taxon>
        <taxon>Asterales</taxon>
        <taxon>Asteraceae</taxon>
        <taxon>Asteroideae</taxon>
        <taxon>Anthemideae</taxon>
        <taxon>Anthemidinae</taxon>
        <taxon>Tanacetum</taxon>
    </lineage>
</organism>